<dbReference type="RefSeq" id="WP_090087426.1">
    <property type="nucleotide sequence ID" value="NZ_FOMG01000001.1"/>
</dbReference>
<evidence type="ECO:0000256" key="1">
    <source>
        <dbReference type="SAM" id="MobiDB-lite"/>
    </source>
</evidence>
<dbReference type="Pfam" id="PF05119">
    <property type="entry name" value="Terminase_4"/>
    <property type="match status" value="1"/>
</dbReference>
<proteinExistence type="predicted"/>
<dbReference type="NCBIfam" id="TIGR01558">
    <property type="entry name" value="sm_term_P27"/>
    <property type="match status" value="1"/>
</dbReference>
<dbReference type="EMBL" id="FOMG01000001">
    <property type="protein sequence ID" value="SFC14833.1"/>
    <property type="molecule type" value="Genomic_DNA"/>
</dbReference>
<name>A0A1I1H098_9CLOT</name>
<protein>
    <submittedName>
        <fullName evidence="2">Phage terminase, small subunit, putative, P27 family</fullName>
    </submittedName>
</protein>
<dbReference type="Proteomes" id="UP000199263">
    <property type="component" value="Unassembled WGS sequence"/>
</dbReference>
<organism evidence="2 3">
    <name type="scientific">Clostridium uliginosum</name>
    <dbReference type="NCBI Taxonomy" id="119641"/>
    <lineage>
        <taxon>Bacteria</taxon>
        <taxon>Bacillati</taxon>
        <taxon>Bacillota</taxon>
        <taxon>Clostridia</taxon>
        <taxon>Eubacteriales</taxon>
        <taxon>Clostridiaceae</taxon>
        <taxon>Clostridium</taxon>
    </lineage>
</organism>
<feature type="compositionally biased region" description="Basic and acidic residues" evidence="1">
    <location>
        <begin position="14"/>
        <end position="30"/>
    </location>
</feature>
<feature type="region of interest" description="Disordered" evidence="1">
    <location>
        <begin position="1"/>
        <end position="39"/>
    </location>
</feature>
<reference evidence="2 3" key="1">
    <citation type="submission" date="2016-10" db="EMBL/GenBank/DDBJ databases">
        <authorList>
            <person name="de Groot N.N."/>
        </authorList>
    </citation>
    <scope>NUCLEOTIDE SEQUENCE [LARGE SCALE GENOMIC DNA]</scope>
    <source>
        <strain evidence="2 3">DSM 12992</strain>
    </source>
</reference>
<accession>A0A1I1H098</accession>
<dbReference type="OrthoDB" id="3035360at2"/>
<sequence>MARPAMSASVTSKHLTEEERKNKIETEQKLKGNSNNIKPPKYLSKEQKKIFKYIVNELVNSELLGNLDIYVLSTTAICIDRLQEIEKLINEDIEKLNDRKLMGSRKDYQSDLFRCMSELSMTPASRAKLGNLNLQAHQNKEDPVLLALGGDNK</sequence>
<dbReference type="STRING" id="119641.SAMN05421842_10155"/>
<evidence type="ECO:0000313" key="2">
    <source>
        <dbReference type="EMBL" id="SFC14833.1"/>
    </source>
</evidence>
<gene>
    <name evidence="2" type="ORF">SAMN05421842_10155</name>
</gene>
<keyword evidence="3" id="KW-1185">Reference proteome</keyword>
<dbReference type="AlphaFoldDB" id="A0A1I1H098"/>
<evidence type="ECO:0000313" key="3">
    <source>
        <dbReference type="Proteomes" id="UP000199263"/>
    </source>
</evidence>
<dbReference type="InterPro" id="IPR006448">
    <property type="entry name" value="Phage_term_ssu_P27"/>
</dbReference>